<protein>
    <submittedName>
        <fullName evidence="2">Uncharacterized protein</fullName>
    </submittedName>
</protein>
<name>A0A179GCL0_PURLI</name>
<reference evidence="2 3" key="1">
    <citation type="submission" date="2016-01" db="EMBL/GenBank/DDBJ databases">
        <title>Biosynthesis of antibiotic leucinostatins and their inhibition on Phytophthora in bio-control Purpureocillium lilacinum.</title>
        <authorList>
            <person name="Wang G."/>
            <person name="Liu Z."/>
            <person name="Lin R."/>
            <person name="Li E."/>
            <person name="Mao Z."/>
            <person name="Ling J."/>
            <person name="Yin W."/>
            <person name="Xie B."/>
        </authorList>
    </citation>
    <scope>NUCLEOTIDE SEQUENCE [LARGE SCALE GENOMIC DNA]</scope>
    <source>
        <strain evidence="2">PLBJ-1</strain>
    </source>
</reference>
<evidence type="ECO:0000256" key="1">
    <source>
        <dbReference type="SAM" id="MobiDB-lite"/>
    </source>
</evidence>
<proteinExistence type="predicted"/>
<comment type="caution">
    <text evidence="2">The sequence shown here is derived from an EMBL/GenBank/DDBJ whole genome shotgun (WGS) entry which is preliminary data.</text>
</comment>
<dbReference type="AlphaFoldDB" id="A0A179GCL0"/>
<evidence type="ECO:0000313" key="3">
    <source>
        <dbReference type="Proteomes" id="UP000078240"/>
    </source>
</evidence>
<sequence length="84" mass="9112">MHMGVPAQTGREGQIRRKRSGRGRTSRPYMYWGFVGLVWSDLLLCPPPLAVTSKQPCASRAATMMREEAGSIFGCASNPGPCAL</sequence>
<gene>
    <name evidence="2" type="ORF">VFPBJ_10174</name>
</gene>
<dbReference type="EMBL" id="LSBH01000009">
    <property type="protein sequence ID" value="OAQ74879.1"/>
    <property type="molecule type" value="Genomic_DNA"/>
</dbReference>
<feature type="region of interest" description="Disordered" evidence="1">
    <location>
        <begin position="1"/>
        <end position="27"/>
    </location>
</feature>
<feature type="compositionally biased region" description="Basic residues" evidence="1">
    <location>
        <begin position="16"/>
        <end position="25"/>
    </location>
</feature>
<evidence type="ECO:0000313" key="2">
    <source>
        <dbReference type="EMBL" id="OAQ74879.1"/>
    </source>
</evidence>
<accession>A0A179GCL0</accession>
<dbReference type="Proteomes" id="UP000078240">
    <property type="component" value="Unassembled WGS sequence"/>
</dbReference>
<organism evidence="2 3">
    <name type="scientific">Purpureocillium lilacinum</name>
    <name type="common">Paecilomyces lilacinus</name>
    <dbReference type="NCBI Taxonomy" id="33203"/>
    <lineage>
        <taxon>Eukaryota</taxon>
        <taxon>Fungi</taxon>
        <taxon>Dikarya</taxon>
        <taxon>Ascomycota</taxon>
        <taxon>Pezizomycotina</taxon>
        <taxon>Sordariomycetes</taxon>
        <taxon>Hypocreomycetidae</taxon>
        <taxon>Hypocreales</taxon>
        <taxon>Ophiocordycipitaceae</taxon>
        <taxon>Purpureocillium</taxon>
    </lineage>
</organism>